<feature type="site" description="Important for catalytic activity, responsible for pKa modulation of the active site Glu and correct orientation of both the proton donor and substrate" evidence="6">
    <location>
        <position position="172"/>
    </location>
</feature>
<protein>
    <submittedName>
        <fullName evidence="8">Family 43 glycosylhydrolase</fullName>
    </submittedName>
</protein>
<evidence type="ECO:0000256" key="1">
    <source>
        <dbReference type="ARBA" id="ARBA00004834"/>
    </source>
</evidence>
<dbReference type="PANTHER" id="PTHR43301:SF3">
    <property type="entry name" value="ARABINAN ENDO-1,5-ALPHA-L-ARABINOSIDASE A-RELATED"/>
    <property type="match status" value="1"/>
</dbReference>
<comment type="caution">
    <text evidence="8">The sequence shown here is derived from an EMBL/GenBank/DDBJ whole genome shotgun (WGS) entry which is preliminary data.</text>
</comment>
<comment type="similarity">
    <text evidence="2 7">Belongs to the glycosyl hydrolase 43 family.</text>
</comment>
<feature type="active site" description="Proton donor" evidence="5">
    <location>
        <position position="231"/>
    </location>
</feature>
<reference evidence="8" key="2">
    <citation type="journal article" date="2021" name="PeerJ">
        <title>Extensive microbial diversity within the chicken gut microbiome revealed by metagenomics and culture.</title>
        <authorList>
            <person name="Gilroy R."/>
            <person name="Ravi A."/>
            <person name="Getino M."/>
            <person name="Pursley I."/>
            <person name="Horton D.L."/>
            <person name="Alikhan N.F."/>
            <person name="Baker D."/>
            <person name="Gharbi K."/>
            <person name="Hall N."/>
            <person name="Watson M."/>
            <person name="Adriaenssens E.M."/>
            <person name="Foster-Nyarko E."/>
            <person name="Jarju S."/>
            <person name="Secka A."/>
            <person name="Antonio M."/>
            <person name="Oren A."/>
            <person name="Chaudhuri R.R."/>
            <person name="La Ragione R."/>
            <person name="Hildebrand F."/>
            <person name="Pallen M.J."/>
        </authorList>
    </citation>
    <scope>NUCLEOTIDE SEQUENCE</scope>
    <source>
        <strain evidence="8">11159</strain>
    </source>
</reference>
<organism evidence="8 9">
    <name type="scientific">Candidatus Onthovivens merdipullorum</name>
    <dbReference type="NCBI Taxonomy" id="2840889"/>
    <lineage>
        <taxon>Bacteria</taxon>
        <taxon>Bacillati</taxon>
        <taxon>Bacillota</taxon>
        <taxon>Bacilli</taxon>
        <taxon>Bacillales</taxon>
        <taxon>Candidatus Onthovivens</taxon>
    </lineage>
</organism>
<dbReference type="InterPro" id="IPR023296">
    <property type="entry name" value="Glyco_hydro_beta-prop_sf"/>
</dbReference>
<dbReference type="PANTHER" id="PTHR43301">
    <property type="entry name" value="ARABINAN ENDO-1,5-ALPHA-L-ARABINOSIDASE"/>
    <property type="match status" value="1"/>
</dbReference>
<evidence type="ECO:0000256" key="3">
    <source>
        <dbReference type="ARBA" id="ARBA00022801"/>
    </source>
</evidence>
<evidence type="ECO:0000256" key="2">
    <source>
        <dbReference type="ARBA" id="ARBA00009865"/>
    </source>
</evidence>
<accession>A0A9D9DGA6</accession>
<evidence type="ECO:0000256" key="6">
    <source>
        <dbReference type="PIRSR" id="PIRSR606710-2"/>
    </source>
</evidence>
<dbReference type="GO" id="GO:0004553">
    <property type="term" value="F:hydrolase activity, hydrolyzing O-glycosyl compounds"/>
    <property type="evidence" value="ECO:0007669"/>
    <property type="project" value="InterPro"/>
</dbReference>
<dbReference type="InterPro" id="IPR006710">
    <property type="entry name" value="Glyco_hydro_43"/>
</dbReference>
<evidence type="ECO:0000256" key="4">
    <source>
        <dbReference type="ARBA" id="ARBA00023295"/>
    </source>
</evidence>
<reference evidence="8" key="1">
    <citation type="submission" date="2020-10" db="EMBL/GenBank/DDBJ databases">
        <authorList>
            <person name="Gilroy R."/>
        </authorList>
    </citation>
    <scope>NUCLEOTIDE SEQUENCE</scope>
    <source>
        <strain evidence="8">11159</strain>
    </source>
</reference>
<name>A0A9D9DGA6_9BACL</name>
<sequence length="376" mass="41495">MNRLVSILGITLLSSGLICSCSKTPGEITDNKTYTNEYYTNMLIPKTESGGQYMEETPDPSIVKGDDGYYYIFTTGNGGGKCFRSTDCVNWKLYLNSVIARPTWGDNGGAQPSVWAPDAYKVGDTWIYYYSLSGWGNAIGVGYATSSSIAGPWEDQGKLFTCQEIGVDNAIDPCIIEDNGHLYMVFGSFQGCALVELSEDGMSLKGGAAIQNKEKVLLAGVYGPWNGSAYEGSYIVKKDDYFYCFGSQGTCCEGKNSTYKVVVGRSKDVKGPYVDDKNRPLGGTLGNGKLVVWASMNNENIAGPGHNSVLIDDKGDYWLIYHAYCKRDNFQVRHLFMDKILWDEQGWPYIEGYQPSYGEELLGPSFEVKENTNETK</sequence>
<dbReference type="AlphaFoldDB" id="A0A9D9DGA6"/>
<comment type="pathway">
    <text evidence="1">Glycan metabolism; L-arabinan degradation.</text>
</comment>
<dbReference type="Proteomes" id="UP000823613">
    <property type="component" value="Unassembled WGS sequence"/>
</dbReference>
<feature type="active site" description="Proton acceptor" evidence="5">
    <location>
        <position position="59"/>
    </location>
</feature>
<proteinExistence type="inferred from homology"/>
<evidence type="ECO:0000256" key="5">
    <source>
        <dbReference type="PIRSR" id="PIRSR606710-1"/>
    </source>
</evidence>
<dbReference type="GO" id="GO:0005975">
    <property type="term" value="P:carbohydrate metabolic process"/>
    <property type="evidence" value="ECO:0007669"/>
    <property type="project" value="InterPro"/>
</dbReference>
<dbReference type="EMBL" id="JADIMY010000013">
    <property type="protein sequence ID" value="MBO8427082.1"/>
    <property type="molecule type" value="Genomic_DNA"/>
</dbReference>
<dbReference type="PROSITE" id="PS51257">
    <property type="entry name" value="PROKAR_LIPOPROTEIN"/>
    <property type="match status" value="1"/>
</dbReference>
<evidence type="ECO:0000313" key="9">
    <source>
        <dbReference type="Proteomes" id="UP000823613"/>
    </source>
</evidence>
<keyword evidence="4 7" id="KW-0326">Glycosidase</keyword>
<dbReference type="SUPFAM" id="SSF75005">
    <property type="entry name" value="Arabinanase/levansucrase/invertase"/>
    <property type="match status" value="1"/>
</dbReference>
<evidence type="ECO:0000313" key="8">
    <source>
        <dbReference type="EMBL" id="MBO8427082.1"/>
    </source>
</evidence>
<dbReference type="InterPro" id="IPR050727">
    <property type="entry name" value="GH43_arabinanases"/>
</dbReference>
<dbReference type="Gene3D" id="2.115.10.20">
    <property type="entry name" value="Glycosyl hydrolase domain, family 43"/>
    <property type="match status" value="1"/>
</dbReference>
<gene>
    <name evidence="8" type="ORF">IAC58_00780</name>
</gene>
<evidence type="ECO:0000256" key="7">
    <source>
        <dbReference type="RuleBase" id="RU361187"/>
    </source>
</evidence>
<keyword evidence="3 7" id="KW-0378">Hydrolase</keyword>
<dbReference type="Pfam" id="PF04616">
    <property type="entry name" value="Glyco_hydro_43"/>
    <property type="match status" value="1"/>
</dbReference>